<reference evidence="4 5" key="1">
    <citation type="submission" date="2019-02" db="EMBL/GenBank/DDBJ databases">
        <title>Deep-cultivation of Planctomycetes and their phenomic and genomic characterization uncovers novel biology.</title>
        <authorList>
            <person name="Wiegand S."/>
            <person name="Jogler M."/>
            <person name="Boedeker C."/>
            <person name="Pinto D."/>
            <person name="Vollmers J."/>
            <person name="Rivas-Marin E."/>
            <person name="Kohn T."/>
            <person name="Peeters S.H."/>
            <person name="Heuer A."/>
            <person name="Rast P."/>
            <person name="Oberbeckmann S."/>
            <person name="Bunk B."/>
            <person name="Jeske O."/>
            <person name="Meyerdierks A."/>
            <person name="Storesund J.E."/>
            <person name="Kallscheuer N."/>
            <person name="Luecker S."/>
            <person name="Lage O.M."/>
            <person name="Pohl T."/>
            <person name="Merkel B.J."/>
            <person name="Hornburger P."/>
            <person name="Mueller R.-W."/>
            <person name="Bruemmer F."/>
            <person name="Labrenz M."/>
            <person name="Spormann A.M."/>
            <person name="Op Den Camp H."/>
            <person name="Overmann J."/>
            <person name="Amann R."/>
            <person name="Jetten M.S.M."/>
            <person name="Mascher T."/>
            <person name="Medema M.H."/>
            <person name="Devos D.P."/>
            <person name="Kaster A.-K."/>
            <person name="Ovreas L."/>
            <person name="Rohde M."/>
            <person name="Galperin M.Y."/>
            <person name="Jogler C."/>
        </authorList>
    </citation>
    <scope>NUCLEOTIDE SEQUENCE [LARGE SCALE GENOMIC DNA]</scope>
    <source>
        <strain evidence="4 5">Mal64</strain>
    </source>
</reference>
<dbReference type="PANTHER" id="PTHR34216">
    <property type="match status" value="1"/>
</dbReference>
<feature type="domain" description="NodB homology" evidence="3">
    <location>
        <begin position="64"/>
        <end position="261"/>
    </location>
</feature>
<dbReference type="InterPro" id="IPR002509">
    <property type="entry name" value="NODB_dom"/>
</dbReference>
<comment type="subcellular location">
    <subcellularLocation>
        <location evidence="1">Secreted</location>
    </subcellularLocation>
</comment>
<evidence type="ECO:0000313" key="4">
    <source>
        <dbReference type="EMBL" id="TWT89746.1"/>
    </source>
</evidence>
<sequence length="261" mass="29837">MSDYALLYHALWQGDAPPEGMPAEEYNLTVEADAFSRQLAELERLGIDVVDIEELLEGPAEGRRRCAITFDDGHRSDYELALPALRDRGHTAIFYVITDKTDRDGRFLSSEQIREMRRAGMRIGSHTDTHPWLPLLDRQGVRRELRESKKKLEDLLQEEVADFCLPGGHYNKMVLEEAAAAGYRSVASCRVGVVDADRFLLPRLEVRRRLDAKQFAATFDDACLRRLARREACKATLRRTLGLRFYTRLRSIVSGLITIDR</sequence>
<accession>A0A5C5ZR89</accession>
<dbReference type="SUPFAM" id="SSF88713">
    <property type="entry name" value="Glycoside hydrolase/deacetylase"/>
    <property type="match status" value="1"/>
</dbReference>
<dbReference type="AlphaFoldDB" id="A0A5C5ZR89"/>
<gene>
    <name evidence="4" type="ORF">Mal64_01250</name>
</gene>
<protein>
    <submittedName>
        <fullName evidence="4">Polysaccharide deacetylase</fullName>
    </submittedName>
</protein>
<dbReference type="Proteomes" id="UP000315440">
    <property type="component" value="Unassembled WGS sequence"/>
</dbReference>
<proteinExistence type="predicted"/>
<dbReference type="Pfam" id="PF01522">
    <property type="entry name" value="Polysacc_deac_1"/>
    <property type="match status" value="1"/>
</dbReference>
<evidence type="ECO:0000256" key="1">
    <source>
        <dbReference type="ARBA" id="ARBA00004613"/>
    </source>
</evidence>
<evidence type="ECO:0000259" key="3">
    <source>
        <dbReference type="PROSITE" id="PS51677"/>
    </source>
</evidence>
<dbReference type="CDD" id="cd10918">
    <property type="entry name" value="CE4_NodB_like_5s_6s"/>
    <property type="match status" value="1"/>
</dbReference>
<dbReference type="GO" id="GO:0005576">
    <property type="term" value="C:extracellular region"/>
    <property type="evidence" value="ECO:0007669"/>
    <property type="project" value="UniProtKB-SubCell"/>
</dbReference>
<dbReference type="PANTHER" id="PTHR34216:SF3">
    <property type="entry name" value="POLY-BETA-1,6-N-ACETYL-D-GLUCOSAMINE N-DEACETYLASE"/>
    <property type="match status" value="1"/>
</dbReference>
<dbReference type="OrthoDB" id="9778320at2"/>
<keyword evidence="5" id="KW-1185">Reference proteome</keyword>
<dbReference type="PROSITE" id="PS51677">
    <property type="entry name" value="NODB"/>
    <property type="match status" value="1"/>
</dbReference>
<comment type="caution">
    <text evidence="4">The sequence shown here is derived from an EMBL/GenBank/DDBJ whole genome shotgun (WGS) entry which is preliminary data.</text>
</comment>
<dbReference type="RefSeq" id="WP_146395665.1">
    <property type="nucleotide sequence ID" value="NZ_SJPQ01000001.1"/>
</dbReference>
<dbReference type="EMBL" id="SJPQ01000001">
    <property type="protein sequence ID" value="TWT89746.1"/>
    <property type="molecule type" value="Genomic_DNA"/>
</dbReference>
<organism evidence="4 5">
    <name type="scientific">Pseudobythopirellula maris</name>
    <dbReference type="NCBI Taxonomy" id="2527991"/>
    <lineage>
        <taxon>Bacteria</taxon>
        <taxon>Pseudomonadati</taxon>
        <taxon>Planctomycetota</taxon>
        <taxon>Planctomycetia</taxon>
        <taxon>Pirellulales</taxon>
        <taxon>Lacipirellulaceae</taxon>
        <taxon>Pseudobythopirellula</taxon>
    </lineage>
</organism>
<dbReference type="InterPro" id="IPR051398">
    <property type="entry name" value="Polysacch_Deacetylase"/>
</dbReference>
<keyword evidence="2" id="KW-0732">Signal</keyword>
<dbReference type="InterPro" id="IPR011330">
    <property type="entry name" value="Glyco_hydro/deAcase_b/a-brl"/>
</dbReference>
<dbReference type="Gene3D" id="3.20.20.370">
    <property type="entry name" value="Glycoside hydrolase/deacetylase"/>
    <property type="match status" value="1"/>
</dbReference>
<dbReference type="GO" id="GO:0016810">
    <property type="term" value="F:hydrolase activity, acting on carbon-nitrogen (but not peptide) bonds"/>
    <property type="evidence" value="ECO:0007669"/>
    <property type="project" value="InterPro"/>
</dbReference>
<evidence type="ECO:0000313" key="5">
    <source>
        <dbReference type="Proteomes" id="UP000315440"/>
    </source>
</evidence>
<evidence type="ECO:0000256" key="2">
    <source>
        <dbReference type="ARBA" id="ARBA00022729"/>
    </source>
</evidence>
<name>A0A5C5ZR89_9BACT</name>
<dbReference type="GO" id="GO:0005975">
    <property type="term" value="P:carbohydrate metabolic process"/>
    <property type="evidence" value="ECO:0007669"/>
    <property type="project" value="InterPro"/>
</dbReference>